<dbReference type="EMBL" id="MEWA01000009">
    <property type="protein sequence ID" value="OGC70197.1"/>
    <property type="molecule type" value="Genomic_DNA"/>
</dbReference>
<dbReference type="Gene3D" id="2.60.260.20">
    <property type="entry name" value="Urease metallochaperone UreE, N-terminal domain"/>
    <property type="match status" value="2"/>
</dbReference>
<gene>
    <name evidence="2" type="ORF">A2415_00810</name>
</gene>
<dbReference type="PROSITE" id="PS00636">
    <property type="entry name" value="DNAJ_1"/>
    <property type="match status" value="1"/>
</dbReference>
<dbReference type="CDD" id="cd10747">
    <property type="entry name" value="DnaJ_C"/>
    <property type="match status" value="1"/>
</dbReference>
<dbReference type="InterPro" id="IPR001623">
    <property type="entry name" value="DnaJ_domain"/>
</dbReference>
<feature type="domain" description="J" evidence="1">
    <location>
        <begin position="6"/>
        <end position="73"/>
    </location>
</feature>
<dbReference type="InterPro" id="IPR036869">
    <property type="entry name" value="J_dom_sf"/>
</dbReference>
<evidence type="ECO:0000313" key="3">
    <source>
        <dbReference type="Proteomes" id="UP000179113"/>
    </source>
</evidence>
<dbReference type="PANTHER" id="PTHR43096:SF10">
    <property type="entry name" value="CHAPERONE PROTEIN DNAJ A6, CHLOROPLASTIC"/>
    <property type="match status" value="1"/>
</dbReference>
<name>A0A1F4WL91_UNCKA</name>
<dbReference type="Gene3D" id="1.10.287.110">
    <property type="entry name" value="DnaJ domain"/>
    <property type="match status" value="1"/>
</dbReference>
<reference evidence="2 3" key="1">
    <citation type="journal article" date="2016" name="Nat. Commun.">
        <title>Thousands of microbial genomes shed light on interconnected biogeochemical processes in an aquifer system.</title>
        <authorList>
            <person name="Anantharaman K."/>
            <person name="Brown C.T."/>
            <person name="Hug L.A."/>
            <person name="Sharon I."/>
            <person name="Castelle C.J."/>
            <person name="Probst A.J."/>
            <person name="Thomas B.C."/>
            <person name="Singh A."/>
            <person name="Wilkins M.J."/>
            <person name="Karaoz U."/>
            <person name="Brodie E.L."/>
            <person name="Williams K.H."/>
            <person name="Hubbard S.S."/>
            <person name="Banfield J.F."/>
        </authorList>
    </citation>
    <scope>NUCLEOTIDE SEQUENCE [LARGE SCALE GENOMIC DNA]</scope>
</reference>
<proteinExistence type="predicted"/>
<dbReference type="PANTHER" id="PTHR43096">
    <property type="entry name" value="DNAJ HOMOLOG 1, MITOCHONDRIAL-RELATED"/>
    <property type="match status" value="1"/>
</dbReference>
<dbReference type="PRINTS" id="PR00625">
    <property type="entry name" value="JDOMAIN"/>
</dbReference>
<evidence type="ECO:0000313" key="2">
    <source>
        <dbReference type="EMBL" id="OGC70197.1"/>
    </source>
</evidence>
<dbReference type="Proteomes" id="UP000179113">
    <property type="component" value="Unassembled WGS sequence"/>
</dbReference>
<dbReference type="InterPro" id="IPR018253">
    <property type="entry name" value="DnaJ_domain_CS"/>
</dbReference>
<accession>A0A1F4WL91</accession>
<dbReference type="InterPro" id="IPR002939">
    <property type="entry name" value="DnaJ_C"/>
</dbReference>
<comment type="caution">
    <text evidence="2">The sequence shown here is derived from an EMBL/GenBank/DDBJ whole genome shotgun (WGS) entry which is preliminary data.</text>
</comment>
<dbReference type="Pfam" id="PF01556">
    <property type="entry name" value="DnaJ_C"/>
    <property type="match status" value="1"/>
</dbReference>
<sequence length="310" mass="34276">MSTGKDYYQVLGVQKSATQEQIKQAYRKLAREHHPDVAKDGDKAGAEKRFKEINEAYQVLSDPQKRTTYDQYGSSAFAGGAQGGQAGQGFGGFNQGQWGPFSYSYSSNGQNYGDFDPFDVFEEFFGFRGFGGQGGRKGKSLRYELVINFVESLFGVEKQVSVESGKISIKIPEGVRDGMELRFAGKGMPSKVADGVPGDLFLTIRVLYPKEFEVYGDDILVKKDIDFTDAVLGTTIEVPVVDLSSKTGLGTAKMKIPEGTQFGSRYMLKGKGLPKYRGRGQGNIVVQIHIIFPKRVSKAQRDLLERYKMV</sequence>
<organism evidence="2 3">
    <name type="scientific">candidate division WWE3 bacterium RIFOXYC1_FULL_39_7</name>
    <dbReference type="NCBI Taxonomy" id="1802643"/>
    <lineage>
        <taxon>Bacteria</taxon>
        <taxon>Katanobacteria</taxon>
    </lineage>
</organism>
<protein>
    <recommendedName>
        <fullName evidence="1">J domain-containing protein</fullName>
    </recommendedName>
</protein>
<dbReference type="Pfam" id="PF00226">
    <property type="entry name" value="DnaJ"/>
    <property type="match status" value="1"/>
</dbReference>
<dbReference type="PROSITE" id="PS50076">
    <property type="entry name" value="DNAJ_2"/>
    <property type="match status" value="1"/>
</dbReference>
<dbReference type="CDD" id="cd06257">
    <property type="entry name" value="DnaJ"/>
    <property type="match status" value="1"/>
</dbReference>
<dbReference type="AlphaFoldDB" id="A0A1F4WL91"/>
<dbReference type="SUPFAM" id="SSF49493">
    <property type="entry name" value="HSP40/DnaJ peptide-binding domain"/>
    <property type="match status" value="2"/>
</dbReference>
<dbReference type="GO" id="GO:0005737">
    <property type="term" value="C:cytoplasm"/>
    <property type="evidence" value="ECO:0007669"/>
    <property type="project" value="TreeGrafter"/>
</dbReference>
<dbReference type="SMART" id="SM00271">
    <property type="entry name" value="DnaJ"/>
    <property type="match status" value="1"/>
</dbReference>
<evidence type="ECO:0000259" key="1">
    <source>
        <dbReference type="PROSITE" id="PS50076"/>
    </source>
</evidence>
<dbReference type="GO" id="GO:0051082">
    <property type="term" value="F:unfolded protein binding"/>
    <property type="evidence" value="ECO:0007669"/>
    <property type="project" value="InterPro"/>
</dbReference>
<dbReference type="GO" id="GO:0042026">
    <property type="term" value="P:protein refolding"/>
    <property type="evidence" value="ECO:0007669"/>
    <property type="project" value="TreeGrafter"/>
</dbReference>
<dbReference type="InterPro" id="IPR008971">
    <property type="entry name" value="HSP40/DnaJ_pept-bd"/>
</dbReference>
<dbReference type="SUPFAM" id="SSF46565">
    <property type="entry name" value="Chaperone J-domain"/>
    <property type="match status" value="1"/>
</dbReference>